<dbReference type="Gene3D" id="2.30.30.380">
    <property type="entry name" value="Zn-finger domain of Sec23/24"/>
    <property type="match status" value="1"/>
</dbReference>
<evidence type="ECO:0000256" key="1">
    <source>
        <dbReference type="ARBA" id="ARBA00000707"/>
    </source>
</evidence>
<evidence type="ECO:0000256" key="10">
    <source>
        <dbReference type="PROSITE-ProRule" id="PRU00322"/>
    </source>
</evidence>
<evidence type="ECO:0000256" key="3">
    <source>
        <dbReference type="ARBA" id="ARBA00011074"/>
    </source>
</evidence>
<dbReference type="OrthoDB" id="9981542at2759"/>
<keyword evidence="7" id="KW-0833">Ubl conjugation pathway</keyword>
<comment type="catalytic activity">
    <reaction evidence="1">
        <text>Thiol-dependent hydrolysis of ester, thioester, amide, peptide and isopeptide bonds formed by the C-terminal Gly of ubiquitin (a 76-residue protein attached to proteins as an intracellular targeting signal).</text>
        <dbReference type="EC" id="3.4.19.12"/>
    </reaction>
</comment>
<dbReference type="SUPFAM" id="SSF90209">
    <property type="entry name" value="Ran binding protein zinc finger-like"/>
    <property type="match status" value="1"/>
</dbReference>
<comment type="caution">
    <text evidence="13">The sequence shown here is derived from an EMBL/GenBank/DDBJ whole genome shotgun (WGS) entry which is preliminary data.</text>
</comment>
<dbReference type="GO" id="GO:0006508">
    <property type="term" value="P:proteolysis"/>
    <property type="evidence" value="ECO:0007669"/>
    <property type="project" value="UniProtKB-KW"/>
</dbReference>
<protein>
    <recommendedName>
        <fullName evidence="4">ubiquitinyl hydrolase 1</fullName>
        <ecNumber evidence="4">3.4.19.12</ecNumber>
    </recommendedName>
    <alternativeName>
        <fullName evidence="9">Deubiquitinating enzyme MINDY-3</fullName>
    </alternativeName>
</protein>
<dbReference type="InterPro" id="IPR039785">
    <property type="entry name" value="MINY3/4"/>
</dbReference>
<keyword evidence="6 10" id="KW-0863">Zinc-finger</keyword>
<dbReference type="AlphaFoldDB" id="X6NW03"/>
<name>X6NW03_RETFI</name>
<dbReference type="GO" id="GO:1990380">
    <property type="term" value="F:K48-linked deubiquitinase activity"/>
    <property type="evidence" value="ECO:0007669"/>
    <property type="project" value="InterPro"/>
</dbReference>
<comment type="similarity">
    <text evidence="3">Belongs to the MINDY deubiquitinase family. FAM188 subfamily.</text>
</comment>
<comment type="function">
    <text evidence="2">Hydrolase that can remove 'Lys-48'-linked conjugated ubiquitin from proteins.</text>
</comment>
<feature type="compositionally biased region" description="Basic and acidic residues" evidence="11">
    <location>
        <begin position="47"/>
        <end position="60"/>
    </location>
</feature>
<dbReference type="PANTHER" id="PTHR12473">
    <property type="entry name" value="UBIQUITIN CARBOXYL-TERMINAL HYDROLASE MINDY-4-RELATED"/>
    <property type="match status" value="1"/>
</dbReference>
<dbReference type="EMBL" id="ASPP01005728">
    <property type="protein sequence ID" value="ETO30004.1"/>
    <property type="molecule type" value="Genomic_DNA"/>
</dbReference>
<feature type="compositionally biased region" description="Polar residues" evidence="11">
    <location>
        <begin position="1"/>
        <end position="19"/>
    </location>
</feature>
<keyword evidence="5" id="KW-0479">Metal-binding</keyword>
<gene>
    <name evidence="13" type="ORF">RFI_07117</name>
</gene>
<dbReference type="Pfam" id="PF13898">
    <property type="entry name" value="MINDY-3_4_CD"/>
    <property type="match status" value="1"/>
</dbReference>
<keyword evidence="14" id="KW-1185">Reference proteome</keyword>
<evidence type="ECO:0000256" key="4">
    <source>
        <dbReference type="ARBA" id="ARBA00012759"/>
    </source>
</evidence>
<reference evidence="13 14" key="1">
    <citation type="journal article" date="2013" name="Curr. Biol.">
        <title>The Genome of the Foraminiferan Reticulomyxa filosa.</title>
        <authorList>
            <person name="Glockner G."/>
            <person name="Hulsmann N."/>
            <person name="Schleicher M."/>
            <person name="Noegel A.A."/>
            <person name="Eichinger L."/>
            <person name="Gallinger C."/>
            <person name="Pawlowski J."/>
            <person name="Sierra R."/>
            <person name="Euteneuer U."/>
            <person name="Pillet L."/>
            <person name="Moustafa A."/>
            <person name="Platzer M."/>
            <person name="Groth M."/>
            <person name="Szafranski K."/>
            <person name="Schliwa M."/>
        </authorList>
    </citation>
    <scope>NUCLEOTIDE SEQUENCE [LARGE SCALE GENOMIC DNA]</scope>
</reference>
<feature type="domain" description="RanBP2-type" evidence="12">
    <location>
        <begin position="488"/>
        <end position="518"/>
    </location>
</feature>
<evidence type="ECO:0000256" key="7">
    <source>
        <dbReference type="ARBA" id="ARBA00022786"/>
    </source>
</evidence>
<evidence type="ECO:0000313" key="14">
    <source>
        <dbReference type="Proteomes" id="UP000023152"/>
    </source>
</evidence>
<organism evidence="13 14">
    <name type="scientific">Reticulomyxa filosa</name>
    <dbReference type="NCBI Taxonomy" id="46433"/>
    <lineage>
        <taxon>Eukaryota</taxon>
        <taxon>Sar</taxon>
        <taxon>Rhizaria</taxon>
        <taxon>Retaria</taxon>
        <taxon>Foraminifera</taxon>
        <taxon>Monothalamids</taxon>
        <taxon>Reticulomyxidae</taxon>
        <taxon>Reticulomyxa</taxon>
    </lineage>
</organism>
<dbReference type="PROSITE" id="PS50199">
    <property type="entry name" value="ZF_RANBP2_2"/>
    <property type="match status" value="1"/>
</dbReference>
<feature type="region of interest" description="Disordered" evidence="11">
    <location>
        <begin position="1"/>
        <end position="60"/>
    </location>
</feature>
<keyword evidence="8" id="KW-0862">Zinc</keyword>
<dbReference type="SMART" id="SM01174">
    <property type="entry name" value="DUF4205"/>
    <property type="match status" value="1"/>
</dbReference>
<dbReference type="SMART" id="SM00547">
    <property type="entry name" value="ZnF_RBZ"/>
    <property type="match status" value="1"/>
</dbReference>
<dbReference type="PANTHER" id="PTHR12473:SF8">
    <property type="entry name" value="UBIQUITIN CARBOXYL-TERMINAL HYDROLASE MINDY-4-RELATED"/>
    <property type="match status" value="1"/>
</dbReference>
<dbReference type="Proteomes" id="UP000023152">
    <property type="component" value="Unassembled WGS sequence"/>
</dbReference>
<evidence type="ECO:0000256" key="9">
    <source>
        <dbReference type="ARBA" id="ARBA00033208"/>
    </source>
</evidence>
<dbReference type="OMA" id="VLQTKWP"/>
<sequence>MSFDFGSQFNHPPQETDTNMVERKSSSDMSLDPEVNNNKPSVLEEEGEKKKGGGGYKYKDNSKKIDVEKKQEINQNDEAFLDDPEGEIYNIFYPFDFKTEDMKNEKNIIEMDSKTLQRMKDTIWGKEAETKDIDRWYQQGFGFVPHEEMGFGLLQLHGGPCGILASVQGFVLRELLFDPLLKVQLKNESDTPVIVTDQQKTEALTRSLHKILLKCAIDKHNLPWIVALDNKGSKVWYRVHETPEKLRQQVEESMPLLQSAVGVVAFLFSIVMARSFDILLSEVDDPNNLWSCHIYALKNTTHVMTNVHRFGHCSQELVNLVLSGRAVSNTHDGDKAFGSNESMSQADIGNAKDLFILKGIGPNQEIGFLTSLEVMGYTKVGEHYKTPKYPIWVIGSSSHYSVVFALDENVGKISVEDAEQVSVRRAFTIYDQLEHGFIQFRDLNLLLSDLGIKLDFDLSDCRVLLDPDNTQVIVWVQFWKFFQQLKHPEKLKWECKQCTFQNPLNKKNCEVCDDLKGSQPIILFDEDTAKETNKSKSETKAPKNFTMYHFNGLRQTKKDRPLLTKLRVFDEADIEAPPPGIAEELTGLIRTKWPYAIVEYSGPFAPKVD</sequence>
<dbReference type="InterPro" id="IPR011992">
    <property type="entry name" value="EF-hand-dom_pair"/>
</dbReference>
<dbReference type="InterPro" id="IPR025257">
    <property type="entry name" value="MINDY-3/4_CD"/>
</dbReference>
<dbReference type="InterPro" id="IPR001876">
    <property type="entry name" value="Znf_RanBP2"/>
</dbReference>
<evidence type="ECO:0000259" key="12">
    <source>
        <dbReference type="PROSITE" id="PS50199"/>
    </source>
</evidence>
<evidence type="ECO:0000256" key="11">
    <source>
        <dbReference type="SAM" id="MobiDB-lite"/>
    </source>
</evidence>
<evidence type="ECO:0000256" key="6">
    <source>
        <dbReference type="ARBA" id="ARBA00022771"/>
    </source>
</evidence>
<accession>X6NW03</accession>
<dbReference type="SUPFAM" id="SSF47473">
    <property type="entry name" value="EF-hand"/>
    <property type="match status" value="1"/>
</dbReference>
<evidence type="ECO:0000256" key="2">
    <source>
        <dbReference type="ARBA" id="ARBA00002107"/>
    </source>
</evidence>
<evidence type="ECO:0000256" key="8">
    <source>
        <dbReference type="ARBA" id="ARBA00022833"/>
    </source>
</evidence>
<dbReference type="GO" id="GO:0004843">
    <property type="term" value="F:cysteine-type deubiquitinase activity"/>
    <property type="evidence" value="ECO:0007669"/>
    <property type="project" value="UniProtKB-EC"/>
</dbReference>
<dbReference type="GO" id="GO:0008270">
    <property type="term" value="F:zinc ion binding"/>
    <property type="evidence" value="ECO:0007669"/>
    <property type="project" value="UniProtKB-KW"/>
</dbReference>
<proteinExistence type="inferred from homology"/>
<dbReference type="PROSITE" id="PS01358">
    <property type="entry name" value="ZF_RANBP2_1"/>
    <property type="match status" value="1"/>
</dbReference>
<dbReference type="InterPro" id="IPR036443">
    <property type="entry name" value="Znf_RanBP2_sf"/>
</dbReference>
<dbReference type="EC" id="3.4.19.12" evidence="4"/>
<evidence type="ECO:0000256" key="5">
    <source>
        <dbReference type="ARBA" id="ARBA00022723"/>
    </source>
</evidence>
<evidence type="ECO:0000313" key="13">
    <source>
        <dbReference type="EMBL" id="ETO30004.1"/>
    </source>
</evidence>
<dbReference type="GO" id="GO:0071108">
    <property type="term" value="P:protein K48-linked deubiquitination"/>
    <property type="evidence" value="ECO:0007669"/>
    <property type="project" value="InterPro"/>
</dbReference>